<dbReference type="STRING" id="1300342.I596_1126"/>
<proteinExistence type="predicted"/>
<dbReference type="KEGG" id="dko:I596_1126"/>
<keyword evidence="3" id="KW-1185">Reference proteome</keyword>
<organism evidence="2 3">
    <name type="scientific">Dokdonella koreensis DS-123</name>
    <dbReference type="NCBI Taxonomy" id="1300342"/>
    <lineage>
        <taxon>Bacteria</taxon>
        <taxon>Pseudomonadati</taxon>
        <taxon>Pseudomonadota</taxon>
        <taxon>Gammaproteobacteria</taxon>
        <taxon>Lysobacterales</taxon>
        <taxon>Rhodanobacteraceae</taxon>
        <taxon>Dokdonella</taxon>
    </lineage>
</organism>
<dbReference type="PATRIC" id="fig|1300342.3.peg.1099"/>
<dbReference type="SUPFAM" id="SSF48230">
    <property type="entry name" value="Chondroitin AC/alginate lyase"/>
    <property type="match status" value="1"/>
</dbReference>
<gene>
    <name evidence="2" type="ORF">I596_1126</name>
</gene>
<dbReference type="EMBL" id="CP015249">
    <property type="protein sequence ID" value="ANB17156.1"/>
    <property type="molecule type" value="Genomic_DNA"/>
</dbReference>
<dbReference type="AlphaFoldDB" id="A0A167GQR9"/>
<feature type="signal peptide" evidence="1">
    <location>
        <begin position="1"/>
        <end position="30"/>
    </location>
</feature>
<reference evidence="2 3" key="1">
    <citation type="submission" date="2016-04" db="EMBL/GenBank/DDBJ databases">
        <title>Complete genome sequence of Dokdonella koreensis DS-123T.</title>
        <authorList>
            <person name="Kim J.F."/>
            <person name="Lee H."/>
            <person name="Kwak M.-J."/>
        </authorList>
    </citation>
    <scope>NUCLEOTIDE SEQUENCE [LARGE SCALE GENOMIC DNA]</scope>
    <source>
        <strain evidence="2 3">DS-123</strain>
    </source>
</reference>
<evidence type="ECO:0008006" key="4">
    <source>
        <dbReference type="Google" id="ProtNLM"/>
    </source>
</evidence>
<dbReference type="Gene3D" id="1.50.10.100">
    <property type="entry name" value="Chondroitin AC/alginate lyase"/>
    <property type="match status" value="1"/>
</dbReference>
<evidence type="ECO:0000313" key="2">
    <source>
        <dbReference type="EMBL" id="ANB17156.1"/>
    </source>
</evidence>
<feature type="chain" id="PRO_5007887082" description="Heparinase II/III family protein" evidence="1">
    <location>
        <begin position="31"/>
        <end position="568"/>
    </location>
</feature>
<evidence type="ECO:0000256" key="1">
    <source>
        <dbReference type="SAM" id="SignalP"/>
    </source>
</evidence>
<accession>A0A167GQR9</accession>
<sequence length="568" mass="62490">MRPAHPPVSPRLLPALVLVPLLLAAAPAPAAIGLDLAAIDTRSAAYRRYQAWVDAAVAGRPDYGFSASDAAYLYRLSEDDRYCTLAVRLVDEQVTAAEQAIAEGRRPAVAGDSYLEAGPMIGALALTFDWCASVTDEAQRTRWRTYAERTLTNIWQPAAAQWGERPFAWTGWGTDNPGNNYYYSFLEATMTWALASDSAPWLDRLRTRLLPALTAYAGALPGGGSREGTGYGTAQMRLFALYRLWRDSTGEDLAAANTHLADTIRFWVHATVPTWTQFAPLGDQARTSVPEIYDYHRRLMLEARALAKDDASRDLASWWLQHIAVKRMAHGFNYRYDLLRAGSGGHAPAALDYFAEGSGRLFARTGWNRDAAWIAFTAGPYVESHAHQDQGAFLLFRDGWLAVTENIWTRSGIQQGTEVHNVLRFVRNGATVAQREGTTSRMTVTRDGAGGTLHATADLTPAYGGQAAVRSWERRLDFAADGTVTVGDRYAVADGTRAIFQVNVPERPVIDGREVRAGALRLRVLAPARVSVTAHDWHGVDADEFRSGWRIDIEGEGGEYRVELATGR</sequence>
<protein>
    <recommendedName>
        <fullName evidence="4">Heparinase II/III family protein</fullName>
    </recommendedName>
</protein>
<dbReference type="Proteomes" id="UP000076830">
    <property type="component" value="Chromosome"/>
</dbReference>
<keyword evidence="1" id="KW-0732">Signal</keyword>
<dbReference type="Gene3D" id="2.70.98.70">
    <property type="match status" value="1"/>
</dbReference>
<dbReference type="InterPro" id="IPR008929">
    <property type="entry name" value="Chondroitin_lyas"/>
</dbReference>
<evidence type="ECO:0000313" key="3">
    <source>
        <dbReference type="Proteomes" id="UP000076830"/>
    </source>
</evidence>
<name>A0A167GQR9_9GAMM</name>